<dbReference type="GO" id="GO:0000278">
    <property type="term" value="P:mitotic cell cycle"/>
    <property type="evidence" value="ECO:0007669"/>
    <property type="project" value="TreeGrafter"/>
</dbReference>
<evidence type="ECO:0000256" key="6">
    <source>
        <dbReference type="ARBA" id="ARBA00022840"/>
    </source>
</evidence>
<comment type="catalytic activity">
    <reaction evidence="8">
        <text>L-seryl-[protein] + ATP = O-phospho-L-seryl-[protein] + ADP + H(+)</text>
        <dbReference type="Rhea" id="RHEA:17989"/>
        <dbReference type="Rhea" id="RHEA-COMP:9863"/>
        <dbReference type="Rhea" id="RHEA-COMP:11604"/>
        <dbReference type="ChEBI" id="CHEBI:15378"/>
        <dbReference type="ChEBI" id="CHEBI:29999"/>
        <dbReference type="ChEBI" id="CHEBI:30616"/>
        <dbReference type="ChEBI" id="CHEBI:83421"/>
        <dbReference type="ChEBI" id="CHEBI:456216"/>
        <dbReference type="EC" id="2.7.11.1"/>
    </reaction>
</comment>
<evidence type="ECO:0000256" key="9">
    <source>
        <dbReference type="SAM" id="MobiDB-lite"/>
    </source>
</evidence>
<keyword evidence="2" id="KW-0723">Serine/threonine-protein kinase</keyword>
<dbReference type="SUPFAM" id="SSF56112">
    <property type="entry name" value="Protein kinase-like (PK-like)"/>
    <property type="match status" value="1"/>
</dbReference>
<keyword evidence="4" id="KW-0547">Nucleotide-binding</keyword>
<keyword evidence="3" id="KW-0808">Transferase</keyword>
<dbReference type="PANTHER" id="PTHR24419">
    <property type="entry name" value="INTERLEUKIN-1 RECEPTOR-ASSOCIATED KINASE"/>
    <property type="match status" value="1"/>
</dbReference>
<proteinExistence type="predicted"/>
<accession>A0AA36D5D0</accession>
<dbReference type="PROSITE" id="PS50011">
    <property type="entry name" value="PROTEIN_KINASE_DOM"/>
    <property type="match status" value="1"/>
</dbReference>
<evidence type="ECO:0000313" key="11">
    <source>
        <dbReference type="EMBL" id="CAJ0580088.1"/>
    </source>
</evidence>
<dbReference type="SMART" id="SM01331">
    <property type="entry name" value="DUF3635"/>
    <property type="match status" value="1"/>
</dbReference>
<evidence type="ECO:0000259" key="10">
    <source>
        <dbReference type="PROSITE" id="PS50011"/>
    </source>
</evidence>
<dbReference type="AlphaFoldDB" id="A0AA36D5D0"/>
<keyword evidence="6" id="KW-0067">ATP-binding</keyword>
<dbReference type="InterPro" id="IPR000719">
    <property type="entry name" value="Prot_kinase_dom"/>
</dbReference>
<evidence type="ECO:0000256" key="5">
    <source>
        <dbReference type="ARBA" id="ARBA00022777"/>
    </source>
</evidence>
<protein>
    <recommendedName>
        <fullName evidence="1">non-specific serine/threonine protein kinase</fullName>
        <ecNumber evidence="1">2.7.11.1</ecNumber>
    </recommendedName>
</protein>
<dbReference type="GO" id="GO:0005634">
    <property type="term" value="C:nucleus"/>
    <property type="evidence" value="ECO:0007669"/>
    <property type="project" value="TreeGrafter"/>
</dbReference>
<sequence length="329" mass="36707">MEQPRRNTAIHQPRTADGTSLQSPVQPLLNQLKQKTAKTFKAADWKASAKIAEGSYAECFRNAKGQIIKLRPLQPDDKALLSSAVCEAAITMALNHLDHANFVATSRIRVIRGPIPAALRQARQATIVAEKGYFLLIEQEDGGTELEGFNFTDDRQRFATLQQVAFSLRKAEEAFKFEHRDLHLGNVLIAKTSETLQVFQVAGHDFAVNTHGIRAVLIDFTLSRLEHQGEIFYTDLEADPELFEGNMAPQASVYIASREVVRRNWANFAPQTNYMWLVSLAKNLLEKIDKKAHPAAANLLSFFRRKTTGAPTTLEGLLAHPVWAAFCAI</sequence>
<dbReference type="EMBL" id="CATQJA010002659">
    <property type="protein sequence ID" value="CAJ0580088.1"/>
    <property type="molecule type" value="Genomic_DNA"/>
</dbReference>
<evidence type="ECO:0000256" key="3">
    <source>
        <dbReference type="ARBA" id="ARBA00022679"/>
    </source>
</evidence>
<evidence type="ECO:0000256" key="8">
    <source>
        <dbReference type="ARBA" id="ARBA00048679"/>
    </source>
</evidence>
<dbReference type="InterPro" id="IPR024604">
    <property type="entry name" value="GSG2_C"/>
</dbReference>
<evidence type="ECO:0000256" key="1">
    <source>
        <dbReference type="ARBA" id="ARBA00012513"/>
    </source>
</evidence>
<evidence type="ECO:0000256" key="7">
    <source>
        <dbReference type="ARBA" id="ARBA00047899"/>
    </source>
</evidence>
<dbReference type="Gene3D" id="1.10.510.10">
    <property type="entry name" value="Transferase(Phosphotransferase) domain 1"/>
    <property type="match status" value="1"/>
</dbReference>
<feature type="non-terminal residue" evidence="11">
    <location>
        <position position="329"/>
    </location>
</feature>
<feature type="region of interest" description="Disordered" evidence="9">
    <location>
        <begin position="1"/>
        <end position="23"/>
    </location>
</feature>
<evidence type="ECO:0000313" key="12">
    <source>
        <dbReference type="Proteomes" id="UP001177023"/>
    </source>
</evidence>
<dbReference type="EC" id="2.7.11.1" evidence="1"/>
<organism evidence="11 12">
    <name type="scientific">Mesorhabditis spiculigera</name>
    <dbReference type="NCBI Taxonomy" id="96644"/>
    <lineage>
        <taxon>Eukaryota</taxon>
        <taxon>Metazoa</taxon>
        <taxon>Ecdysozoa</taxon>
        <taxon>Nematoda</taxon>
        <taxon>Chromadorea</taxon>
        <taxon>Rhabditida</taxon>
        <taxon>Rhabditina</taxon>
        <taxon>Rhabditomorpha</taxon>
        <taxon>Rhabditoidea</taxon>
        <taxon>Rhabditidae</taxon>
        <taxon>Mesorhabditinae</taxon>
        <taxon>Mesorhabditis</taxon>
    </lineage>
</organism>
<dbReference type="Pfam" id="PF12330">
    <property type="entry name" value="Haspin_kinase"/>
    <property type="match status" value="1"/>
</dbReference>
<dbReference type="GO" id="GO:0035556">
    <property type="term" value="P:intracellular signal transduction"/>
    <property type="evidence" value="ECO:0007669"/>
    <property type="project" value="TreeGrafter"/>
</dbReference>
<dbReference type="GO" id="GO:0005524">
    <property type="term" value="F:ATP binding"/>
    <property type="evidence" value="ECO:0007669"/>
    <property type="project" value="UniProtKB-KW"/>
</dbReference>
<dbReference type="InterPro" id="IPR011009">
    <property type="entry name" value="Kinase-like_dom_sf"/>
</dbReference>
<dbReference type="Gene3D" id="3.30.200.20">
    <property type="entry name" value="Phosphorylase Kinase, domain 1"/>
    <property type="match status" value="1"/>
</dbReference>
<reference evidence="11" key="1">
    <citation type="submission" date="2023-06" db="EMBL/GenBank/DDBJ databases">
        <authorList>
            <person name="Delattre M."/>
        </authorList>
    </citation>
    <scope>NUCLEOTIDE SEQUENCE</scope>
    <source>
        <strain evidence="11">AF72</strain>
    </source>
</reference>
<comment type="caution">
    <text evidence="11">The sequence shown here is derived from an EMBL/GenBank/DDBJ whole genome shotgun (WGS) entry which is preliminary data.</text>
</comment>
<comment type="catalytic activity">
    <reaction evidence="7">
        <text>L-threonyl-[protein] + ATP = O-phospho-L-threonyl-[protein] + ADP + H(+)</text>
        <dbReference type="Rhea" id="RHEA:46608"/>
        <dbReference type="Rhea" id="RHEA-COMP:11060"/>
        <dbReference type="Rhea" id="RHEA-COMP:11605"/>
        <dbReference type="ChEBI" id="CHEBI:15378"/>
        <dbReference type="ChEBI" id="CHEBI:30013"/>
        <dbReference type="ChEBI" id="CHEBI:30616"/>
        <dbReference type="ChEBI" id="CHEBI:61977"/>
        <dbReference type="ChEBI" id="CHEBI:456216"/>
        <dbReference type="EC" id="2.7.11.1"/>
    </reaction>
</comment>
<keyword evidence="5" id="KW-0418">Kinase</keyword>
<name>A0AA36D5D0_9BILA</name>
<dbReference type="GO" id="GO:0005737">
    <property type="term" value="C:cytoplasm"/>
    <property type="evidence" value="ECO:0007669"/>
    <property type="project" value="TreeGrafter"/>
</dbReference>
<dbReference type="GO" id="GO:0072354">
    <property type="term" value="F:histone H3T3 kinase activity"/>
    <property type="evidence" value="ECO:0007669"/>
    <property type="project" value="TreeGrafter"/>
</dbReference>
<feature type="domain" description="Protein kinase" evidence="10">
    <location>
        <begin position="45"/>
        <end position="323"/>
    </location>
</feature>
<evidence type="ECO:0000256" key="4">
    <source>
        <dbReference type="ARBA" id="ARBA00022741"/>
    </source>
</evidence>
<dbReference type="Proteomes" id="UP001177023">
    <property type="component" value="Unassembled WGS sequence"/>
</dbReference>
<dbReference type="PANTHER" id="PTHR24419:SF18">
    <property type="entry name" value="SERINE_THREONINE-PROTEIN KINASE HASPIN"/>
    <property type="match status" value="1"/>
</dbReference>
<keyword evidence="12" id="KW-1185">Reference proteome</keyword>
<gene>
    <name evidence="11" type="ORF">MSPICULIGERA_LOCUS18291</name>
</gene>
<evidence type="ECO:0000256" key="2">
    <source>
        <dbReference type="ARBA" id="ARBA00022527"/>
    </source>
</evidence>